<protein>
    <recommendedName>
        <fullName evidence="1">N-acetyltransferase domain-containing protein</fullName>
    </recommendedName>
</protein>
<organism evidence="2">
    <name type="scientific">marine metagenome</name>
    <dbReference type="NCBI Taxonomy" id="408172"/>
    <lineage>
        <taxon>unclassified sequences</taxon>
        <taxon>metagenomes</taxon>
        <taxon>ecological metagenomes</taxon>
    </lineage>
</organism>
<dbReference type="SUPFAM" id="SSF55729">
    <property type="entry name" value="Acyl-CoA N-acyltransferases (Nat)"/>
    <property type="match status" value="1"/>
</dbReference>
<feature type="domain" description="N-acetyltransferase" evidence="1">
    <location>
        <begin position="1"/>
        <end position="162"/>
    </location>
</feature>
<dbReference type="EMBL" id="UINC01063126">
    <property type="protein sequence ID" value="SVB90424.1"/>
    <property type="molecule type" value="Genomic_DNA"/>
</dbReference>
<sequence>MIIENTKKDLSNILHVINDAAIKYKGVIPDDCWHEPYMLEQELVNEFDNGVRMFGYKKNKKLVGVMGIQELKDVTLIRHAYTLTNYQGRGIGKSLLLHLLKLNKSPYLLVGTWKDVTWAIQFYEKFGFIRHTKKQTAQLLNKYWEISSKQIENSVVLEKNIPL</sequence>
<evidence type="ECO:0000259" key="1">
    <source>
        <dbReference type="PROSITE" id="PS51186"/>
    </source>
</evidence>
<proteinExistence type="predicted"/>
<name>A0A382HSS2_9ZZZZ</name>
<accession>A0A382HSS2</accession>
<gene>
    <name evidence="2" type="ORF">METZ01_LOCUS243278</name>
</gene>
<dbReference type="Pfam" id="PF13673">
    <property type="entry name" value="Acetyltransf_10"/>
    <property type="match status" value="1"/>
</dbReference>
<dbReference type="InterPro" id="IPR016181">
    <property type="entry name" value="Acyl_CoA_acyltransferase"/>
</dbReference>
<dbReference type="Gene3D" id="3.40.630.30">
    <property type="match status" value="1"/>
</dbReference>
<dbReference type="InterPro" id="IPR000182">
    <property type="entry name" value="GNAT_dom"/>
</dbReference>
<evidence type="ECO:0000313" key="2">
    <source>
        <dbReference type="EMBL" id="SVB90424.1"/>
    </source>
</evidence>
<dbReference type="GO" id="GO:0016747">
    <property type="term" value="F:acyltransferase activity, transferring groups other than amino-acyl groups"/>
    <property type="evidence" value="ECO:0007669"/>
    <property type="project" value="InterPro"/>
</dbReference>
<dbReference type="AlphaFoldDB" id="A0A382HSS2"/>
<dbReference type="PROSITE" id="PS51186">
    <property type="entry name" value="GNAT"/>
    <property type="match status" value="1"/>
</dbReference>
<reference evidence="2" key="1">
    <citation type="submission" date="2018-05" db="EMBL/GenBank/DDBJ databases">
        <authorList>
            <person name="Lanie J.A."/>
            <person name="Ng W.-L."/>
            <person name="Kazmierczak K.M."/>
            <person name="Andrzejewski T.M."/>
            <person name="Davidsen T.M."/>
            <person name="Wayne K.J."/>
            <person name="Tettelin H."/>
            <person name="Glass J.I."/>
            <person name="Rusch D."/>
            <person name="Podicherti R."/>
            <person name="Tsui H.-C.T."/>
            <person name="Winkler M.E."/>
        </authorList>
    </citation>
    <scope>NUCLEOTIDE SEQUENCE</scope>
</reference>